<protein>
    <recommendedName>
        <fullName evidence="3">Restriction endonuclease</fullName>
    </recommendedName>
</protein>
<dbReference type="AlphaFoldDB" id="A0A546XNH1"/>
<sequence>MNTFIRVQRESQSKFFADSEPGHGGYRGSAYRLDPVSFERNLAPSIRSVVPAYFTHKGIQWHTHSNHGLSSQVCCLNFLAPLARKPEMLARLVQAALGGEKPTMRPIEEGPDGEWFVGFEWIGGDYLNESGKNGSRSRGANATSADAVLMFERDGKLETLLIEWKYTECYGAPISANGNATRLKRYEKLAFYPEGPIRADLGLALEDFFWEPFYQLLRQQMLAFQMEKAREYGADIVRVLHLSPAGNSALKAVTAPRLREYGSDFASVWPKLLQSPDRFTSLDISSAFKPILQSAGGAEWAAYMTSRYSSLFSASTVSQIPT</sequence>
<dbReference type="RefSeq" id="WP_142839273.1">
    <property type="nucleotide sequence ID" value="NZ_JAPZAC010000001.1"/>
</dbReference>
<organism evidence="1 2">
    <name type="scientific">Rhizobium rhizogenes</name>
    <name type="common">Agrobacterium rhizogenes</name>
    <dbReference type="NCBI Taxonomy" id="359"/>
    <lineage>
        <taxon>Bacteria</taxon>
        <taxon>Pseudomonadati</taxon>
        <taxon>Pseudomonadota</taxon>
        <taxon>Alphaproteobacteria</taxon>
        <taxon>Hyphomicrobiales</taxon>
        <taxon>Rhizobiaceae</taxon>
        <taxon>Rhizobium/Agrobacterium group</taxon>
        <taxon>Rhizobium</taxon>
    </lineage>
</organism>
<name>A0A546XNH1_RHIRH</name>
<evidence type="ECO:0000313" key="2">
    <source>
        <dbReference type="Proteomes" id="UP000315434"/>
    </source>
</evidence>
<comment type="caution">
    <text evidence="1">The sequence shown here is derived from an EMBL/GenBank/DDBJ whole genome shotgun (WGS) entry which is preliminary data.</text>
</comment>
<dbReference type="Pfam" id="PF22558">
    <property type="entry name" value="REase-ARP"/>
    <property type="match status" value="1"/>
</dbReference>
<evidence type="ECO:0000313" key="1">
    <source>
        <dbReference type="EMBL" id="TRB02300.1"/>
    </source>
</evidence>
<evidence type="ECO:0008006" key="3">
    <source>
        <dbReference type="Google" id="ProtNLM"/>
    </source>
</evidence>
<dbReference type="EMBL" id="SGNY01000001">
    <property type="protein sequence ID" value="TRB02300.1"/>
    <property type="molecule type" value="Genomic_DNA"/>
</dbReference>
<reference evidence="1 2" key="1">
    <citation type="journal article" date="2019" name="Appl. Microbiol. Biotechnol.">
        <title>Differential efficiency of wild type rhizogenic strains for rol gene transformation of plants.</title>
        <authorList>
            <person name="Desmet S."/>
            <person name="De Keyser E."/>
            <person name="Van Vaerenbergh J."/>
            <person name="Baeyen S."/>
            <person name="Van Huylenbroeck J."/>
            <person name="Geelen D."/>
            <person name="Dhooghe E."/>
        </authorList>
    </citation>
    <scope>NUCLEOTIDE SEQUENCE [LARGE SCALE GENOMIC DNA]</scope>
    <source>
        <strain evidence="1 2">GBBC3284</strain>
    </source>
</reference>
<gene>
    <name evidence="1" type="ORF">EXN68_00930</name>
</gene>
<proteinExistence type="predicted"/>
<accession>A0A546XNH1</accession>
<dbReference type="Proteomes" id="UP000315434">
    <property type="component" value="Unassembled WGS sequence"/>
</dbReference>
<dbReference type="InterPro" id="IPR054333">
    <property type="entry name" value="REase-ARP-assoc"/>
</dbReference>
<dbReference type="OrthoDB" id="1093522at2"/>